<keyword evidence="6" id="KW-0378">Hydrolase</keyword>
<dbReference type="GO" id="GO:0004518">
    <property type="term" value="F:nuclease activity"/>
    <property type="evidence" value="ECO:0007669"/>
    <property type="project" value="UniProtKB-KW"/>
</dbReference>
<dbReference type="PANTHER" id="PTHR22930:SF85">
    <property type="entry name" value="GH03217P-RELATED"/>
    <property type="match status" value="1"/>
</dbReference>
<evidence type="ECO:0000256" key="7">
    <source>
        <dbReference type="ARBA" id="ARBA00023242"/>
    </source>
</evidence>
<evidence type="ECO:0000313" key="9">
    <source>
        <dbReference type="EMBL" id="GFR68302.1"/>
    </source>
</evidence>
<accession>A0AAV4F4M3</accession>
<dbReference type="AlphaFoldDB" id="A0AAV4F4M3"/>
<comment type="subcellular location">
    <subcellularLocation>
        <location evidence="2">Nucleus</location>
    </subcellularLocation>
</comment>
<comment type="similarity">
    <text evidence="3">Belongs to the HARBI1 family.</text>
</comment>
<evidence type="ECO:0000256" key="6">
    <source>
        <dbReference type="ARBA" id="ARBA00022801"/>
    </source>
</evidence>
<dbReference type="EMBL" id="BMAT01000548">
    <property type="protein sequence ID" value="GFR68302.1"/>
    <property type="molecule type" value="Genomic_DNA"/>
</dbReference>
<dbReference type="InterPro" id="IPR027806">
    <property type="entry name" value="HARBI1_dom"/>
</dbReference>
<keyword evidence="10" id="KW-1185">Reference proteome</keyword>
<comment type="cofactor">
    <cofactor evidence="1">
        <name>a divalent metal cation</name>
        <dbReference type="ChEBI" id="CHEBI:60240"/>
    </cofactor>
</comment>
<gene>
    <name evidence="9" type="ORF">ElyMa_000274700</name>
</gene>
<dbReference type="GO" id="GO:0005634">
    <property type="term" value="C:nucleus"/>
    <property type="evidence" value="ECO:0007669"/>
    <property type="project" value="UniProtKB-SubCell"/>
</dbReference>
<evidence type="ECO:0000256" key="2">
    <source>
        <dbReference type="ARBA" id="ARBA00004123"/>
    </source>
</evidence>
<proteinExistence type="inferred from homology"/>
<evidence type="ECO:0000256" key="4">
    <source>
        <dbReference type="ARBA" id="ARBA00022722"/>
    </source>
</evidence>
<evidence type="ECO:0000259" key="8">
    <source>
        <dbReference type="Pfam" id="PF13359"/>
    </source>
</evidence>
<keyword evidence="7" id="KW-0539">Nucleus</keyword>
<keyword evidence="4" id="KW-0540">Nuclease</keyword>
<dbReference type="InterPro" id="IPR045249">
    <property type="entry name" value="HARBI1-like"/>
</dbReference>
<dbReference type="GO" id="GO:0016787">
    <property type="term" value="F:hydrolase activity"/>
    <property type="evidence" value="ECO:0007669"/>
    <property type="project" value="UniProtKB-KW"/>
</dbReference>
<evidence type="ECO:0000313" key="10">
    <source>
        <dbReference type="Proteomes" id="UP000762676"/>
    </source>
</evidence>
<reference evidence="9 10" key="1">
    <citation type="journal article" date="2021" name="Elife">
        <title>Chloroplast acquisition without the gene transfer in kleptoplastic sea slugs, Plakobranchus ocellatus.</title>
        <authorList>
            <person name="Maeda T."/>
            <person name="Takahashi S."/>
            <person name="Yoshida T."/>
            <person name="Shimamura S."/>
            <person name="Takaki Y."/>
            <person name="Nagai Y."/>
            <person name="Toyoda A."/>
            <person name="Suzuki Y."/>
            <person name="Arimoto A."/>
            <person name="Ishii H."/>
            <person name="Satoh N."/>
            <person name="Nishiyama T."/>
            <person name="Hasebe M."/>
            <person name="Maruyama T."/>
            <person name="Minagawa J."/>
            <person name="Obokata J."/>
            <person name="Shigenobu S."/>
        </authorList>
    </citation>
    <scope>NUCLEOTIDE SEQUENCE [LARGE SCALE GENOMIC DNA]</scope>
</reference>
<feature type="domain" description="DDE Tnp4" evidence="8">
    <location>
        <begin position="2"/>
        <end position="69"/>
    </location>
</feature>
<protein>
    <recommendedName>
        <fullName evidence="8">DDE Tnp4 domain-containing protein</fullName>
    </recommendedName>
</protein>
<organism evidence="9 10">
    <name type="scientific">Elysia marginata</name>
    <dbReference type="NCBI Taxonomy" id="1093978"/>
    <lineage>
        <taxon>Eukaryota</taxon>
        <taxon>Metazoa</taxon>
        <taxon>Spiralia</taxon>
        <taxon>Lophotrochozoa</taxon>
        <taxon>Mollusca</taxon>
        <taxon>Gastropoda</taxon>
        <taxon>Heterobranchia</taxon>
        <taxon>Euthyneura</taxon>
        <taxon>Panpulmonata</taxon>
        <taxon>Sacoglossa</taxon>
        <taxon>Placobranchoidea</taxon>
        <taxon>Plakobranchidae</taxon>
        <taxon>Elysia</taxon>
    </lineage>
</organism>
<evidence type="ECO:0000256" key="5">
    <source>
        <dbReference type="ARBA" id="ARBA00022723"/>
    </source>
</evidence>
<dbReference type="Pfam" id="PF13359">
    <property type="entry name" value="DDE_Tnp_4"/>
    <property type="match status" value="1"/>
</dbReference>
<sequence length="121" mass="13821">MIREWLLTPYPNPQNQAEEGYNVAHSTTRSTIERCIGILKRRFHCLHTEMRLAPRRVCKIVAVCMMLHNFAVRHGALAEEGDDNENEIPLHPPGVGDNATERARTAAGKAVRDQIVRDYFR</sequence>
<dbReference type="Proteomes" id="UP000762676">
    <property type="component" value="Unassembled WGS sequence"/>
</dbReference>
<dbReference type="GO" id="GO:0046872">
    <property type="term" value="F:metal ion binding"/>
    <property type="evidence" value="ECO:0007669"/>
    <property type="project" value="UniProtKB-KW"/>
</dbReference>
<evidence type="ECO:0000256" key="3">
    <source>
        <dbReference type="ARBA" id="ARBA00006958"/>
    </source>
</evidence>
<name>A0AAV4F4M3_9GAST</name>
<comment type="caution">
    <text evidence="9">The sequence shown here is derived from an EMBL/GenBank/DDBJ whole genome shotgun (WGS) entry which is preliminary data.</text>
</comment>
<keyword evidence="5" id="KW-0479">Metal-binding</keyword>
<evidence type="ECO:0000256" key="1">
    <source>
        <dbReference type="ARBA" id="ARBA00001968"/>
    </source>
</evidence>
<dbReference type="PANTHER" id="PTHR22930">
    <property type="match status" value="1"/>
</dbReference>